<evidence type="ECO:0000256" key="1">
    <source>
        <dbReference type="SAM" id="MobiDB-lite"/>
    </source>
</evidence>
<evidence type="ECO:0000313" key="3">
    <source>
        <dbReference type="Proteomes" id="UP000310421"/>
    </source>
</evidence>
<sequence length="584" mass="65400">MSGSYNWLVPPPAGGPCRTPRTPKLPIPGAYPSTNSTSKTLFHTPLPFPSAQSFKSSLSFMSPPASSSPTPNPLPPFDESTYDPLTFDTSSVPKEIRMKWCHDPIVYLAGNAPDKRKAKTAKEYIRRVFSHQASSAVLALGANPFPGLRERRHIAELNKSTGKYKEFLPWFGVSAILAHVTPDELERKGCININTTNPLFISRRFRLKANHMANANKDRSAMKLHGDHNGIHPCFRRGNWVETSDFEYELMKPILRVASNMLEMPSLLDMWHALGSPLHHKPGTKMMPKGSYVYYTGRSSEVERTKTSAEMERLANYVTFRWEDTGGMFACTSVDEKKIGLRGTKGTYACIVSIDTNVRYILSGGTGYAASRYNPAAQDESSLLRVRYHAAMSLVHEMTHVWFLNTLAIDEDIFPFANDQRIGEEGYACEAVITKGVTIGPISANPSVDTMPFGMMAAPWPGVQKHDDWDKFVSASRAKQGVDRNVQYAVPMKFIRDFFTDDLWDNREKRFGAGALEGYKAIAVRQKCNFYPGEFISFESPTVEKVRDEDTGLNIDTWMPDVEEGIIYPDRAFELSGVPIDITM</sequence>
<name>A0A4S8ZDT6_AURPU</name>
<gene>
    <name evidence="2" type="ORF">D6D20_02907</name>
</gene>
<feature type="region of interest" description="Disordered" evidence="1">
    <location>
        <begin position="1"/>
        <end position="38"/>
    </location>
</feature>
<proteinExistence type="predicted"/>
<protein>
    <submittedName>
        <fullName evidence="2">Uncharacterized protein</fullName>
    </submittedName>
</protein>
<comment type="caution">
    <text evidence="2">The sequence shown here is derived from an EMBL/GenBank/DDBJ whole genome shotgun (WGS) entry which is preliminary data.</text>
</comment>
<evidence type="ECO:0000313" key="2">
    <source>
        <dbReference type="EMBL" id="THW64376.1"/>
    </source>
</evidence>
<dbReference type="AlphaFoldDB" id="A0A4S8ZDT6"/>
<feature type="compositionally biased region" description="Low complexity" evidence="1">
    <location>
        <begin position="59"/>
        <end position="69"/>
    </location>
</feature>
<organism evidence="2 3">
    <name type="scientific">Aureobasidium pullulans</name>
    <name type="common">Black yeast</name>
    <name type="synonym">Pullularia pullulans</name>
    <dbReference type="NCBI Taxonomy" id="5580"/>
    <lineage>
        <taxon>Eukaryota</taxon>
        <taxon>Fungi</taxon>
        <taxon>Dikarya</taxon>
        <taxon>Ascomycota</taxon>
        <taxon>Pezizomycotina</taxon>
        <taxon>Dothideomycetes</taxon>
        <taxon>Dothideomycetidae</taxon>
        <taxon>Dothideales</taxon>
        <taxon>Saccotheciaceae</taxon>
        <taxon>Aureobasidium</taxon>
    </lineage>
</organism>
<dbReference type="EMBL" id="QZAN01000020">
    <property type="protein sequence ID" value="THW64376.1"/>
    <property type="molecule type" value="Genomic_DNA"/>
</dbReference>
<reference evidence="2 3" key="1">
    <citation type="submission" date="2018-10" db="EMBL/GenBank/DDBJ databases">
        <title>Fifty Aureobasidium pullulans genomes reveal a recombining polyextremotolerant generalist.</title>
        <authorList>
            <person name="Gostincar C."/>
            <person name="Turk M."/>
            <person name="Zajc J."/>
            <person name="Gunde-Cimerman N."/>
        </authorList>
    </citation>
    <scope>NUCLEOTIDE SEQUENCE [LARGE SCALE GENOMIC DNA]</scope>
    <source>
        <strain evidence="2 3">EXF-10751</strain>
    </source>
</reference>
<dbReference type="Proteomes" id="UP000310421">
    <property type="component" value="Unassembled WGS sequence"/>
</dbReference>
<feature type="region of interest" description="Disordered" evidence="1">
    <location>
        <begin position="59"/>
        <end position="78"/>
    </location>
</feature>
<accession>A0A4S8ZDT6</accession>